<feature type="non-terminal residue" evidence="2">
    <location>
        <position position="89"/>
    </location>
</feature>
<evidence type="ECO:0000313" key="2">
    <source>
        <dbReference type="EMBL" id="GFD56731.1"/>
    </source>
</evidence>
<gene>
    <name evidence="2" type="ORF">Tci_928700</name>
</gene>
<dbReference type="AlphaFoldDB" id="A0A699XIK5"/>
<feature type="non-terminal residue" evidence="2">
    <location>
        <position position="1"/>
    </location>
</feature>
<sequence length="89" mass="9520">GFGATGRRPDFRHQRGCGRPQATDCNADAETEQVQLPQAVGKPAEQGAGAIHEYRQHHGLLAADLVGDVPEEEAADSGCQQKPSHGRYD</sequence>
<feature type="region of interest" description="Disordered" evidence="1">
    <location>
        <begin position="1"/>
        <end position="50"/>
    </location>
</feature>
<comment type="caution">
    <text evidence="2">The sequence shown here is derived from an EMBL/GenBank/DDBJ whole genome shotgun (WGS) entry which is preliminary data.</text>
</comment>
<evidence type="ECO:0000256" key="1">
    <source>
        <dbReference type="SAM" id="MobiDB-lite"/>
    </source>
</evidence>
<dbReference type="EMBL" id="BKCJ011832608">
    <property type="protein sequence ID" value="GFD56731.1"/>
    <property type="molecule type" value="Genomic_DNA"/>
</dbReference>
<feature type="region of interest" description="Disordered" evidence="1">
    <location>
        <begin position="67"/>
        <end position="89"/>
    </location>
</feature>
<accession>A0A699XIK5</accession>
<protein>
    <submittedName>
        <fullName evidence="2">Uncharacterized protein</fullName>
    </submittedName>
</protein>
<reference evidence="2" key="1">
    <citation type="journal article" date="2019" name="Sci. Rep.">
        <title>Draft genome of Tanacetum cinerariifolium, the natural source of mosquito coil.</title>
        <authorList>
            <person name="Yamashiro T."/>
            <person name="Shiraishi A."/>
            <person name="Satake H."/>
            <person name="Nakayama K."/>
        </authorList>
    </citation>
    <scope>NUCLEOTIDE SEQUENCE</scope>
</reference>
<organism evidence="2">
    <name type="scientific">Tanacetum cinerariifolium</name>
    <name type="common">Dalmatian daisy</name>
    <name type="synonym">Chrysanthemum cinerariifolium</name>
    <dbReference type="NCBI Taxonomy" id="118510"/>
    <lineage>
        <taxon>Eukaryota</taxon>
        <taxon>Viridiplantae</taxon>
        <taxon>Streptophyta</taxon>
        <taxon>Embryophyta</taxon>
        <taxon>Tracheophyta</taxon>
        <taxon>Spermatophyta</taxon>
        <taxon>Magnoliopsida</taxon>
        <taxon>eudicotyledons</taxon>
        <taxon>Gunneridae</taxon>
        <taxon>Pentapetalae</taxon>
        <taxon>asterids</taxon>
        <taxon>campanulids</taxon>
        <taxon>Asterales</taxon>
        <taxon>Asteraceae</taxon>
        <taxon>Asteroideae</taxon>
        <taxon>Anthemideae</taxon>
        <taxon>Anthemidinae</taxon>
        <taxon>Tanacetum</taxon>
    </lineage>
</organism>
<name>A0A699XIK5_TANCI</name>
<proteinExistence type="predicted"/>